<protein>
    <submittedName>
        <fullName evidence="1">Uncharacterized protein</fullName>
    </submittedName>
</protein>
<sequence length="67" mass="7137">MEWLRLYFPQNEGFAEEGAENSTCGTHQACKETQSQVTGGRKRVVNGSSNLGLTAGYLTPGFIAGLG</sequence>
<organism evidence="1 2">
    <name type="scientific">Trichonephila clavipes</name>
    <name type="common">Golden silk orbweaver</name>
    <name type="synonym">Nephila clavipes</name>
    <dbReference type="NCBI Taxonomy" id="2585209"/>
    <lineage>
        <taxon>Eukaryota</taxon>
        <taxon>Metazoa</taxon>
        <taxon>Ecdysozoa</taxon>
        <taxon>Arthropoda</taxon>
        <taxon>Chelicerata</taxon>
        <taxon>Arachnida</taxon>
        <taxon>Araneae</taxon>
        <taxon>Araneomorphae</taxon>
        <taxon>Entelegynae</taxon>
        <taxon>Araneoidea</taxon>
        <taxon>Nephilidae</taxon>
        <taxon>Trichonephila</taxon>
    </lineage>
</organism>
<proteinExistence type="predicted"/>
<dbReference type="AlphaFoldDB" id="A0A8X6WJN2"/>
<reference evidence="1" key="1">
    <citation type="submission" date="2020-08" db="EMBL/GenBank/DDBJ databases">
        <title>Multicomponent nature underlies the extraordinary mechanical properties of spider dragline silk.</title>
        <authorList>
            <person name="Kono N."/>
            <person name="Nakamura H."/>
            <person name="Mori M."/>
            <person name="Yoshida Y."/>
            <person name="Ohtoshi R."/>
            <person name="Malay A.D."/>
            <person name="Moran D.A.P."/>
            <person name="Tomita M."/>
            <person name="Numata K."/>
            <person name="Arakawa K."/>
        </authorList>
    </citation>
    <scope>NUCLEOTIDE SEQUENCE</scope>
</reference>
<dbReference type="Proteomes" id="UP000887159">
    <property type="component" value="Unassembled WGS sequence"/>
</dbReference>
<keyword evidence="2" id="KW-1185">Reference proteome</keyword>
<comment type="caution">
    <text evidence="1">The sequence shown here is derived from an EMBL/GenBank/DDBJ whole genome shotgun (WGS) entry which is preliminary data.</text>
</comment>
<accession>A0A8X6WJN2</accession>
<evidence type="ECO:0000313" key="1">
    <source>
        <dbReference type="EMBL" id="GFY35036.1"/>
    </source>
</evidence>
<dbReference type="EMBL" id="BMAU01021430">
    <property type="protein sequence ID" value="GFY35036.1"/>
    <property type="molecule type" value="Genomic_DNA"/>
</dbReference>
<gene>
    <name evidence="1" type="ORF">TNCV_5044111</name>
</gene>
<name>A0A8X6WJN2_TRICX</name>
<evidence type="ECO:0000313" key="2">
    <source>
        <dbReference type="Proteomes" id="UP000887159"/>
    </source>
</evidence>